<evidence type="ECO:0000256" key="2">
    <source>
        <dbReference type="SAM" id="Phobius"/>
    </source>
</evidence>
<feature type="transmembrane region" description="Helical" evidence="2">
    <location>
        <begin position="44"/>
        <end position="62"/>
    </location>
</feature>
<keyword evidence="2" id="KW-0812">Transmembrane</keyword>
<name>A0A7W2HW10_9ACTN</name>
<sequence length="159" mass="17156">MAGPRAKELHHVPLSVLLMLAGMWLFICMAALQYPEDLGNDPHLVEMGAGIIVFLTGLVRLSRPRGRETDLLVTVVGVGLILSGFFGDWGAEVIRWNQVASGCVLALLGLLGLMLAERSRDSGQPGEFGEFGEFGEPGEPGERSTGRTRSARRTARHTS</sequence>
<dbReference type="Proteomes" id="UP000587608">
    <property type="component" value="Unassembled WGS sequence"/>
</dbReference>
<evidence type="ECO:0000313" key="4">
    <source>
        <dbReference type="EMBL" id="MBA5223750.1"/>
    </source>
</evidence>
<accession>A0A7W2HW10</accession>
<dbReference type="InterPro" id="IPR005530">
    <property type="entry name" value="SPW"/>
</dbReference>
<dbReference type="EMBL" id="JACERG010000015">
    <property type="protein sequence ID" value="MBA5223750.1"/>
    <property type="molecule type" value="Genomic_DNA"/>
</dbReference>
<protein>
    <recommendedName>
        <fullName evidence="3">SPW repeat-containing integral membrane domain-containing protein</fullName>
    </recommendedName>
</protein>
<evidence type="ECO:0000259" key="3">
    <source>
        <dbReference type="Pfam" id="PF03779"/>
    </source>
</evidence>
<reference evidence="4 5" key="1">
    <citation type="submission" date="2020-07" db="EMBL/GenBank/DDBJ databases">
        <title>Differential regulation of undecylprodigiosin biosynthesis in the yeast-scavenging Streptomyces strain MBK6.</title>
        <authorList>
            <person name="Baral B."/>
            <person name="Siitonen V."/>
            <person name="Laughlin M."/>
            <person name="Yamada K."/>
            <person name="Ilomaeki M."/>
            <person name="Metsae-Ketelae M."/>
            <person name="Niemi J."/>
        </authorList>
    </citation>
    <scope>NUCLEOTIDE SEQUENCE [LARGE SCALE GENOMIC DNA]</scope>
    <source>
        <strain evidence="4 5">MBK6</strain>
    </source>
</reference>
<organism evidence="4 5">
    <name type="scientific">Streptomyces griseoaurantiacus</name>
    <dbReference type="NCBI Taxonomy" id="68213"/>
    <lineage>
        <taxon>Bacteria</taxon>
        <taxon>Bacillati</taxon>
        <taxon>Actinomycetota</taxon>
        <taxon>Actinomycetes</taxon>
        <taxon>Kitasatosporales</taxon>
        <taxon>Streptomycetaceae</taxon>
        <taxon>Streptomyces</taxon>
        <taxon>Streptomyces aurantiacus group</taxon>
    </lineage>
</organism>
<dbReference type="Pfam" id="PF03779">
    <property type="entry name" value="SPW"/>
    <property type="match status" value="1"/>
</dbReference>
<gene>
    <name evidence="4" type="ORF">H1X69_20325</name>
</gene>
<evidence type="ECO:0000313" key="5">
    <source>
        <dbReference type="Proteomes" id="UP000587608"/>
    </source>
</evidence>
<feature type="transmembrane region" description="Helical" evidence="2">
    <location>
        <begin position="69"/>
        <end position="87"/>
    </location>
</feature>
<keyword evidence="2" id="KW-1133">Transmembrane helix</keyword>
<proteinExistence type="predicted"/>
<keyword evidence="2" id="KW-0472">Membrane</keyword>
<feature type="compositionally biased region" description="Basic residues" evidence="1">
    <location>
        <begin position="149"/>
        <end position="159"/>
    </location>
</feature>
<feature type="region of interest" description="Disordered" evidence="1">
    <location>
        <begin position="121"/>
        <end position="159"/>
    </location>
</feature>
<evidence type="ECO:0000256" key="1">
    <source>
        <dbReference type="SAM" id="MobiDB-lite"/>
    </source>
</evidence>
<dbReference type="RefSeq" id="WP_191853591.1">
    <property type="nucleotide sequence ID" value="NZ_JACERG010000015.1"/>
</dbReference>
<feature type="domain" description="SPW repeat-containing integral membrane" evidence="3">
    <location>
        <begin position="15"/>
        <end position="110"/>
    </location>
</feature>
<dbReference type="AlphaFoldDB" id="A0A7W2HW10"/>
<feature type="transmembrane region" description="Helical" evidence="2">
    <location>
        <begin position="99"/>
        <end position="116"/>
    </location>
</feature>
<feature type="transmembrane region" description="Helical" evidence="2">
    <location>
        <begin position="12"/>
        <end position="32"/>
    </location>
</feature>
<comment type="caution">
    <text evidence="4">The sequence shown here is derived from an EMBL/GenBank/DDBJ whole genome shotgun (WGS) entry which is preliminary data.</text>
</comment>